<dbReference type="Gene3D" id="3.30.559.10">
    <property type="entry name" value="Chloramphenicol acetyltransferase-like domain"/>
    <property type="match status" value="1"/>
</dbReference>
<dbReference type="eggNOG" id="COG0037">
    <property type="taxonomic scope" value="Bacteria"/>
</dbReference>
<dbReference type="AlphaFoldDB" id="A0A1T3NLT9"/>
<dbReference type="OrthoDB" id="3653321at2"/>
<evidence type="ECO:0000259" key="2">
    <source>
        <dbReference type="Pfam" id="PF00668"/>
    </source>
</evidence>
<dbReference type="InterPro" id="IPR045851">
    <property type="entry name" value="AMP-bd_C_sf"/>
</dbReference>
<dbReference type="PANTHER" id="PTHR43169:SF2">
    <property type="entry name" value="NAD_GMP SYNTHASE DOMAIN-CONTAINING PROTEIN"/>
    <property type="match status" value="1"/>
</dbReference>
<keyword evidence="4" id="KW-1185">Reference proteome</keyword>
<dbReference type="InterPro" id="IPR014729">
    <property type="entry name" value="Rossmann-like_a/b/a_fold"/>
</dbReference>
<dbReference type="InterPro" id="IPR052188">
    <property type="entry name" value="Ni-pincer_cofactor_biosynth"/>
</dbReference>
<evidence type="ECO:0000313" key="3">
    <source>
        <dbReference type="EMBL" id="OPC77796.1"/>
    </source>
</evidence>
<feature type="region of interest" description="Disordered" evidence="1">
    <location>
        <begin position="427"/>
        <end position="446"/>
    </location>
</feature>
<dbReference type="InterPro" id="IPR023213">
    <property type="entry name" value="CAT-like_dom_sf"/>
</dbReference>
<dbReference type="Proteomes" id="UP000190037">
    <property type="component" value="Unassembled WGS sequence"/>
</dbReference>
<dbReference type="SUPFAM" id="SSF52402">
    <property type="entry name" value="Adenine nucleotide alpha hydrolases-like"/>
    <property type="match status" value="1"/>
</dbReference>
<dbReference type="Gene3D" id="3.40.50.620">
    <property type="entry name" value="HUPs"/>
    <property type="match status" value="1"/>
</dbReference>
<sequence>MTDQPLDAERIESVERRVRTAVLDQDGVLDCAVVFNEADPAAAGARACVRCGISAAYPGLRFDSDGVCSLCARYAAHRSAMHAYFRDPRELAPRLREAARGRGSHYDCLLLFSGGKDSTYVLYQLVELGLRVMTFTFDNGFISRTALRNVESVTAELGIEHVTATHADQKRIFLNSLQEHKSVCNGCFRSLLDLSTELAHRRDIPTVVTGLSRGQIMDERLSWFHEQGIFDVAEIEEKLRLGREVYHRAAGTVDAAAVNAVQVVDYFRYSAVTKEDVRAFLRERSSFWAQPTDTGFCSSNCMINDVGTYVHAAERGFHNYEAPTRWEVRLGHLDVAEADAELRAPVETAQVKRMLARIGYPDPADADRTGARLAVYYVADPSASGDRLAAAVADALPPALVPAQWVRVAEIPRVAGAVDRWALRGMHRPKAPGSRGGGVTADADSDRSVAVRPVQRRILDGDPVRAAHRARALFLTSESGFPVADLKRVWLQLLLHHEALRLRFGHGDQGWRQSRGGLGGAVHVSRVDLTGQDPDAQGRVLRRLTDRMRARLHVDRGPLLRAAVVDRGARPAGLLIVVHELAADVESWRVLLADLALGLGQLRAGSDVRLPPAASFLDHPAEPAGVEDEAGPEVAGAGCVLPGSPAPEPIAEESLEARCPVRAATARDVAAAIAHVLVEEFGGGRLVADVLDHTTRRPATRVIGPLAEADRWVVTPLARGASVVRVASAAEPARVRYEHFGDPAAALLPSGVAWTLRDTVWRDFAGPVHPGDTDVTITGVVDAGELVLTWWCPASVGTRLAAAHIPERVARRLIGEQAG</sequence>
<evidence type="ECO:0000313" key="4">
    <source>
        <dbReference type="Proteomes" id="UP000190037"/>
    </source>
</evidence>
<dbReference type="PANTHER" id="PTHR43169">
    <property type="entry name" value="EXSB FAMILY PROTEIN"/>
    <property type="match status" value="1"/>
</dbReference>
<evidence type="ECO:0000256" key="1">
    <source>
        <dbReference type="SAM" id="MobiDB-lite"/>
    </source>
</evidence>
<feature type="domain" description="Condensation" evidence="2">
    <location>
        <begin position="472"/>
        <end position="619"/>
    </location>
</feature>
<dbReference type="eggNOG" id="COG1020">
    <property type="taxonomic scope" value="Bacteria"/>
</dbReference>
<name>A0A1T3NLT9_9ACTN</name>
<dbReference type="EMBL" id="MWQN01000003">
    <property type="protein sequence ID" value="OPC77796.1"/>
    <property type="molecule type" value="Genomic_DNA"/>
</dbReference>
<protein>
    <recommendedName>
        <fullName evidence="2">Condensation domain-containing protein</fullName>
    </recommendedName>
</protein>
<dbReference type="Pfam" id="PF00668">
    <property type="entry name" value="Condensation"/>
    <property type="match status" value="1"/>
</dbReference>
<dbReference type="RefSeq" id="WP_078980892.1">
    <property type="nucleotide sequence ID" value="NZ_MWQN01000003.1"/>
</dbReference>
<organism evidence="3 4">
    <name type="scientific">Embleya scabrispora</name>
    <dbReference type="NCBI Taxonomy" id="159449"/>
    <lineage>
        <taxon>Bacteria</taxon>
        <taxon>Bacillati</taxon>
        <taxon>Actinomycetota</taxon>
        <taxon>Actinomycetes</taxon>
        <taxon>Kitasatosporales</taxon>
        <taxon>Streptomycetaceae</taxon>
        <taxon>Embleya</taxon>
    </lineage>
</organism>
<dbReference type="InterPro" id="IPR001242">
    <property type="entry name" value="Condensation_dom"/>
</dbReference>
<accession>A0A1T3NLT9</accession>
<dbReference type="InterPro" id="IPR018317">
    <property type="entry name" value="QueC"/>
</dbReference>
<dbReference type="Pfam" id="PF06508">
    <property type="entry name" value="QueC"/>
    <property type="match status" value="1"/>
</dbReference>
<dbReference type="GO" id="GO:0008610">
    <property type="term" value="P:lipid biosynthetic process"/>
    <property type="evidence" value="ECO:0007669"/>
    <property type="project" value="UniProtKB-ARBA"/>
</dbReference>
<comment type="caution">
    <text evidence="3">The sequence shown here is derived from an EMBL/GenBank/DDBJ whole genome shotgun (WGS) entry which is preliminary data.</text>
</comment>
<gene>
    <name evidence="3" type="ORF">B4N89_36560</name>
</gene>
<proteinExistence type="predicted"/>
<dbReference type="GO" id="GO:0003824">
    <property type="term" value="F:catalytic activity"/>
    <property type="evidence" value="ECO:0007669"/>
    <property type="project" value="InterPro"/>
</dbReference>
<dbReference type="STRING" id="159449.B4N89_36560"/>
<reference evidence="3 4" key="1">
    <citation type="submission" date="2017-03" db="EMBL/GenBank/DDBJ databases">
        <title>Draft genome sequence of Streptomyces scabrisporus NF3, endophyte isolated from Amphipterygium adstringens.</title>
        <authorList>
            <person name="Vazquez M."/>
            <person name="Ceapa C.D."/>
            <person name="Rodriguez Luna D."/>
            <person name="Sanchez Esquivel S."/>
        </authorList>
    </citation>
    <scope>NUCLEOTIDE SEQUENCE [LARGE SCALE GENOMIC DNA]</scope>
    <source>
        <strain evidence="3 4">NF3</strain>
    </source>
</reference>
<dbReference type="Gene3D" id="3.30.300.30">
    <property type="match status" value="1"/>
</dbReference>
<dbReference type="SUPFAM" id="SSF52777">
    <property type="entry name" value="CoA-dependent acyltransferases"/>
    <property type="match status" value="1"/>
</dbReference>